<keyword evidence="2" id="KW-1185">Reference proteome</keyword>
<evidence type="ECO:0000313" key="2">
    <source>
        <dbReference type="Proteomes" id="UP000485058"/>
    </source>
</evidence>
<dbReference type="EMBL" id="BLLF01004014">
    <property type="protein sequence ID" value="GFH28741.1"/>
    <property type="molecule type" value="Genomic_DNA"/>
</dbReference>
<name>A0A6A0A8E9_HAELA</name>
<protein>
    <submittedName>
        <fullName evidence="1">Uncharacterized protein</fullName>
    </submittedName>
</protein>
<evidence type="ECO:0000313" key="1">
    <source>
        <dbReference type="EMBL" id="GFH28741.1"/>
    </source>
</evidence>
<dbReference type="Proteomes" id="UP000485058">
    <property type="component" value="Unassembled WGS sequence"/>
</dbReference>
<reference evidence="1 2" key="1">
    <citation type="submission" date="2020-02" db="EMBL/GenBank/DDBJ databases">
        <title>Draft genome sequence of Haematococcus lacustris strain NIES-144.</title>
        <authorList>
            <person name="Morimoto D."/>
            <person name="Nakagawa S."/>
            <person name="Yoshida T."/>
            <person name="Sawayama S."/>
        </authorList>
    </citation>
    <scope>NUCLEOTIDE SEQUENCE [LARGE SCALE GENOMIC DNA]</scope>
    <source>
        <strain evidence="1 2">NIES-144</strain>
    </source>
</reference>
<dbReference type="AlphaFoldDB" id="A0A6A0A8E9"/>
<organism evidence="1 2">
    <name type="scientific">Haematococcus lacustris</name>
    <name type="common">Green alga</name>
    <name type="synonym">Haematococcus pluvialis</name>
    <dbReference type="NCBI Taxonomy" id="44745"/>
    <lineage>
        <taxon>Eukaryota</taxon>
        <taxon>Viridiplantae</taxon>
        <taxon>Chlorophyta</taxon>
        <taxon>core chlorophytes</taxon>
        <taxon>Chlorophyceae</taxon>
        <taxon>CS clade</taxon>
        <taxon>Chlamydomonadales</taxon>
        <taxon>Haematococcaceae</taxon>
        <taxon>Haematococcus</taxon>
    </lineage>
</organism>
<gene>
    <name evidence="1" type="ORF">HaLaN_27282</name>
</gene>
<accession>A0A6A0A8E9</accession>
<proteinExistence type="predicted"/>
<comment type="caution">
    <text evidence="1">The sequence shown here is derived from an EMBL/GenBank/DDBJ whole genome shotgun (WGS) entry which is preliminary data.</text>
</comment>
<sequence length="67" mass="6833">MAATIASVATIHGEDNRQFRVHCAPGPEEAAAGLDPGGLLAPPPMVDPSHITDASDCRLVNGTIVAE</sequence>